<keyword evidence="2" id="KW-1185">Reference proteome</keyword>
<accession>A0A2T0MA47</accession>
<sequence>MARIENFLSEIKSRNAFDSRFEKASLKELQKEKLYE</sequence>
<dbReference type="Proteomes" id="UP000237640">
    <property type="component" value="Unassembled WGS sequence"/>
</dbReference>
<organism evidence="1 2">
    <name type="scientific">Flagellimonas meridianipacifica</name>
    <dbReference type="NCBI Taxonomy" id="1080225"/>
    <lineage>
        <taxon>Bacteria</taxon>
        <taxon>Pseudomonadati</taxon>
        <taxon>Bacteroidota</taxon>
        <taxon>Flavobacteriia</taxon>
        <taxon>Flavobacteriales</taxon>
        <taxon>Flavobacteriaceae</taxon>
        <taxon>Flagellimonas</taxon>
    </lineage>
</organism>
<protein>
    <submittedName>
        <fullName evidence="1">Uncharacterized protein</fullName>
    </submittedName>
</protein>
<comment type="caution">
    <text evidence="1">The sequence shown here is derived from an EMBL/GenBank/DDBJ whole genome shotgun (WGS) entry which is preliminary data.</text>
</comment>
<evidence type="ECO:0000313" key="1">
    <source>
        <dbReference type="EMBL" id="PRX54406.1"/>
    </source>
</evidence>
<evidence type="ECO:0000313" key="2">
    <source>
        <dbReference type="Proteomes" id="UP000237640"/>
    </source>
</evidence>
<name>A0A2T0MA47_9FLAO</name>
<dbReference type="EMBL" id="PVYX01000002">
    <property type="protein sequence ID" value="PRX54406.1"/>
    <property type="molecule type" value="Genomic_DNA"/>
</dbReference>
<reference evidence="1 2" key="1">
    <citation type="submission" date="2018-03" db="EMBL/GenBank/DDBJ databases">
        <title>Genomic Encyclopedia of Archaeal and Bacterial Type Strains, Phase II (KMG-II): from individual species to whole genera.</title>
        <authorList>
            <person name="Goeker M."/>
        </authorList>
    </citation>
    <scope>NUCLEOTIDE SEQUENCE [LARGE SCALE GENOMIC DNA]</scope>
    <source>
        <strain evidence="1 2">DSM 25027</strain>
    </source>
</reference>
<dbReference type="AlphaFoldDB" id="A0A2T0MA47"/>
<gene>
    <name evidence="1" type="ORF">CLV81_2807</name>
</gene>
<proteinExistence type="predicted"/>